<accession>A0A1S7LL93</accession>
<evidence type="ECO:0000259" key="2">
    <source>
        <dbReference type="Pfam" id="PF09335"/>
    </source>
</evidence>
<protein>
    <recommendedName>
        <fullName evidence="2">VTT domain-containing protein</fullName>
    </recommendedName>
</protein>
<evidence type="ECO:0000313" key="3">
    <source>
        <dbReference type="EMBL" id="CRH07173.1"/>
    </source>
</evidence>
<keyword evidence="1" id="KW-1133">Transmembrane helix</keyword>
<gene>
    <name evidence="3" type="ORF">MAGMO_3027</name>
</gene>
<dbReference type="Pfam" id="PF09335">
    <property type="entry name" value="VTT_dom"/>
    <property type="match status" value="1"/>
</dbReference>
<feature type="transmembrane region" description="Helical" evidence="1">
    <location>
        <begin position="54"/>
        <end position="80"/>
    </location>
</feature>
<feature type="transmembrane region" description="Helical" evidence="1">
    <location>
        <begin position="173"/>
        <end position="194"/>
    </location>
</feature>
<feature type="transmembrane region" description="Helical" evidence="1">
    <location>
        <begin position="137"/>
        <end position="161"/>
    </location>
</feature>
<keyword evidence="1" id="KW-0472">Membrane</keyword>
<sequence length="195" mass="21633">MRIIHGIYDWTMRWAVSPSAVPALFAVALAESSFFPIPPDLLLMAMSLAEPMKSFFYAFICTIGSVIGGAIGYLIGFLAWDYIGEPIIQFYGKMDAYQELAGMFDTHGAWIVAIAGFTPLPYKLFTITAGALHADFMVFMVMSLLARGARFFMVAALLRWGGERLRSLVERHLDLLTLIIAVVVIGMVVVLKWIV</sequence>
<dbReference type="GO" id="GO:0005886">
    <property type="term" value="C:plasma membrane"/>
    <property type="evidence" value="ECO:0007669"/>
    <property type="project" value="TreeGrafter"/>
</dbReference>
<name>A0A1S7LL93_MAGMO</name>
<feature type="domain" description="VTT" evidence="2">
    <location>
        <begin position="38"/>
        <end position="156"/>
    </location>
</feature>
<dbReference type="AlphaFoldDB" id="A0A1S7LL93"/>
<evidence type="ECO:0000256" key="1">
    <source>
        <dbReference type="SAM" id="Phobius"/>
    </source>
</evidence>
<dbReference type="InterPro" id="IPR051311">
    <property type="entry name" value="DedA_domain"/>
</dbReference>
<organism evidence="3">
    <name type="scientific">Magnetococcus massalia (strain MO-1)</name>
    <dbReference type="NCBI Taxonomy" id="451514"/>
    <lineage>
        <taxon>Bacteria</taxon>
        <taxon>Pseudomonadati</taxon>
        <taxon>Pseudomonadota</taxon>
        <taxon>Magnetococcia</taxon>
        <taxon>Magnetococcales</taxon>
        <taxon>Magnetococcaceae</taxon>
        <taxon>Magnetococcus</taxon>
    </lineage>
</organism>
<keyword evidence="1" id="KW-0812">Transmembrane</keyword>
<proteinExistence type="predicted"/>
<dbReference type="InterPro" id="IPR032816">
    <property type="entry name" value="VTT_dom"/>
</dbReference>
<dbReference type="PANTHER" id="PTHR42709">
    <property type="entry name" value="ALKALINE PHOSPHATASE LIKE PROTEIN"/>
    <property type="match status" value="1"/>
</dbReference>
<dbReference type="PANTHER" id="PTHR42709:SF11">
    <property type="entry name" value="DEDA FAMILY PROTEIN"/>
    <property type="match status" value="1"/>
</dbReference>
<reference evidence="3" key="1">
    <citation type="submission" date="2015-04" db="EMBL/GenBank/DDBJ databases">
        <authorList>
            <person name="Syromyatnikov M.Y."/>
            <person name="Popov V.N."/>
        </authorList>
    </citation>
    <scope>NUCLEOTIDE SEQUENCE</scope>
    <source>
        <strain evidence="3">MO-1</strain>
    </source>
</reference>
<dbReference type="EMBL" id="LO017727">
    <property type="protein sequence ID" value="CRH07173.1"/>
    <property type="molecule type" value="Genomic_DNA"/>
</dbReference>